<accession>A0AAX7UAY4</accession>
<feature type="compositionally biased region" description="Basic and acidic residues" evidence="3">
    <location>
        <begin position="952"/>
        <end position="964"/>
    </location>
</feature>
<reference evidence="6 7" key="1">
    <citation type="submission" date="2018-05" db="EMBL/GenBank/DDBJ databases">
        <authorList>
            <person name="Datahose"/>
        </authorList>
    </citation>
    <scope>NUCLEOTIDE SEQUENCE</scope>
</reference>
<evidence type="ECO:0000313" key="6">
    <source>
        <dbReference type="Ensembl" id="ENSACLP00000066479.1"/>
    </source>
</evidence>
<feature type="compositionally biased region" description="Basic and acidic residues" evidence="3">
    <location>
        <begin position="433"/>
        <end position="444"/>
    </location>
</feature>
<feature type="domain" description="Rab-GAP TBC" evidence="5">
    <location>
        <begin position="526"/>
        <end position="712"/>
    </location>
</feature>
<dbReference type="CDD" id="cd01211">
    <property type="entry name" value="PTB_Rab6GAP"/>
    <property type="match status" value="1"/>
</dbReference>
<keyword evidence="7" id="KW-1185">Reference proteome</keyword>
<dbReference type="Proteomes" id="UP000265100">
    <property type="component" value="Chromosome 17"/>
</dbReference>
<dbReference type="FunFam" id="1.10.8.270:FF:000001">
    <property type="entry name" value="TBC1 domain family member 1"/>
    <property type="match status" value="1"/>
</dbReference>
<feature type="domain" description="PID" evidence="4">
    <location>
        <begin position="122"/>
        <end position="219"/>
    </location>
</feature>
<dbReference type="FunFam" id="1.10.472.80:FF:000007">
    <property type="entry name" value="Rab GTPase-activating protein 1 isoform X1"/>
    <property type="match status" value="1"/>
</dbReference>
<keyword evidence="2" id="KW-0175">Coiled coil</keyword>
<feature type="coiled-coil region" evidence="2">
    <location>
        <begin position="795"/>
        <end position="925"/>
    </location>
</feature>
<evidence type="ECO:0008006" key="8">
    <source>
        <dbReference type="Google" id="ProtNLM"/>
    </source>
</evidence>
<dbReference type="Gene3D" id="1.10.472.80">
    <property type="entry name" value="Ypt/Rab-GAP domain of gyp1p, domain 3"/>
    <property type="match status" value="1"/>
</dbReference>
<dbReference type="GO" id="GO:0005737">
    <property type="term" value="C:cytoplasm"/>
    <property type="evidence" value="ECO:0007669"/>
    <property type="project" value="UniProtKB-ARBA"/>
</dbReference>
<protein>
    <recommendedName>
        <fullName evidence="8">Rab-GAP TBC domain-containing protein</fullName>
    </recommendedName>
</protein>
<dbReference type="InterPro" id="IPR050302">
    <property type="entry name" value="Rab_GAP_TBC_domain"/>
</dbReference>
<dbReference type="GO" id="GO:0031267">
    <property type="term" value="F:small GTPase binding"/>
    <property type="evidence" value="ECO:0007669"/>
    <property type="project" value="UniProtKB-ARBA"/>
</dbReference>
<evidence type="ECO:0000259" key="5">
    <source>
        <dbReference type="PROSITE" id="PS50086"/>
    </source>
</evidence>
<sequence length="1041" mass="118541">MDDNSSLGKVSSSTESVATVTSEEFVLVQSSSAGSPQGSEGKPRLKVGTMSWNGSEQLEKAMEEVLDDDDEVKVEKSNVEKMEKHKEPESRVLQTQPAEACPPPQSPTVLEEDSVQFNKLSYLGCTWVKAPRNEAEAQRAMATLRAESAIPIPITLHVPCGPEGSVRSATGIEIASFPIYKVLFCARGQEGSVEGDCFSFTESYRSSEDFQIHVFSCHIKEAVSRILYSFSTAFRRSSRPADIRDTTLSSPPDGDLYTFTVTLEIKEDDGKGNYNPVPKDREKFYFKLRQSVQKKVVVSVQQMCNKELEDCYKKIIHQLIRTQESMGKSSDGKAYIITGTWNPNMAAFQPLNEDTPKDKQVFMTVAVDLVVTEVVEPVRFLLETVVRVYPSNERFWYFSRKTFSETFYLRLRQQAPERGGQSDAMYEVVSLQREMERSNEEKGRLASPTEEEEADEGTEVSLFRSLFGSFGFKYSLDSDSEISSGTGDVSKDCPEKILESWGGILNRWHGNLSTRPKGLSSLVRSGIPEPLRAEVWQLLAGCHDNHDLLEHYRILITKDSAQESVITRDIHRTFPAHDYFKDSDGDGQDSLYKICKAYSVYDEEIGYCQGQSFLAAVLLLHMPEEQAFCVLVKIMYEYGLRALYKNNFEDLHCKFYQLERLMQEQLPDLWSHFQNLNLEAHMYASQWFLTLFTAKFPLCMVFHITDLLLCEGLNIIFNVALALLKTSKEDLLQADFEGALKFFRVQLPKRYRAAENARRLMEQACNIKVPTKKLKKFEKEYQTLRESQLQQEDPIERYQRENRRLQEASMRLEQENDDLAHELVTSKIALRNDLDQVEDKADVLNKELLTTKQRLVETEEEKKRHEEETAQLKEVFRRELEKAELEIKKTTAIIAEYKQICSQLSTRLEKQQAATKEELDMVRNKVMGCQNCRDLFSSVGSLQTSSPGGDRTSSEPHDEEKDGLKEQLRQLELELAQTKLQLVEAKCRIQELEHQRGVLMTEIQANKNSWFSKTLGSLKSSASSSSSSTSQTPSSPKEGTA</sequence>
<feature type="region of interest" description="Disordered" evidence="3">
    <location>
        <begin position="28"/>
        <end position="49"/>
    </location>
</feature>
<dbReference type="SMART" id="SM00164">
    <property type="entry name" value="TBC"/>
    <property type="match status" value="1"/>
</dbReference>
<organism evidence="6 7">
    <name type="scientific">Astatotilapia calliptera</name>
    <name type="common">Eastern happy</name>
    <name type="synonym">Chromis callipterus</name>
    <dbReference type="NCBI Taxonomy" id="8154"/>
    <lineage>
        <taxon>Eukaryota</taxon>
        <taxon>Metazoa</taxon>
        <taxon>Chordata</taxon>
        <taxon>Craniata</taxon>
        <taxon>Vertebrata</taxon>
        <taxon>Euteleostomi</taxon>
        <taxon>Actinopterygii</taxon>
        <taxon>Neopterygii</taxon>
        <taxon>Teleostei</taxon>
        <taxon>Neoteleostei</taxon>
        <taxon>Acanthomorphata</taxon>
        <taxon>Ovalentaria</taxon>
        <taxon>Cichlomorphae</taxon>
        <taxon>Cichliformes</taxon>
        <taxon>Cichlidae</taxon>
        <taxon>African cichlids</taxon>
        <taxon>Pseudocrenilabrinae</taxon>
        <taxon>Haplochromini</taxon>
        <taxon>Astatotilapia</taxon>
    </lineage>
</organism>
<dbReference type="Gene3D" id="1.10.10.750">
    <property type="entry name" value="Ypt/Rab-GAP domain of gyp1p, domain 1"/>
    <property type="match status" value="1"/>
</dbReference>
<feature type="region of interest" description="Disordered" evidence="3">
    <location>
        <begin position="1016"/>
        <end position="1041"/>
    </location>
</feature>
<dbReference type="Gene3D" id="1.10.8.270">
    <property type="entry name" value="putative rabgap domain of human tbc1 domain family member 14 like domains"/>
    <property type="match status" value="1"/>
</dbReference>
<dbReference type="InterPro" id="IPR022164">
    <property type="entry name" value="Kinesin-like"/>
</dbReference>
<name>A0AAX7UAY4_ASTCA</name>
<gene>
    <name evidence="6" type="primary">RABGAP1L</name>
</gene>
<evidence type="ECO:0000256" key="1">
    <source>
        <dbReference type="ARBA" id="ARBA00022468"/>
    </source>
</evidence>
<keyword evidence="1" id="KW-0343">GTPase activation</keyword>
<dbReference type="SMART" id="SM00462">
    <property type="entry name" value="PTB"/>
    <property type="match status" value="1"/>
</dbReference>
<dbReference type="GeneTree" id="ENSGT00940000154611"/>
<dbReference type="InterPro" id="IPR000195">
    <property type="entry name" value="Rab-GAP-TBC_dom"/>
</dbReference>
<feature type="compositionally biased region" description="Polar residues" evidence="3">
    <location>
        <begin position="28"/>
        <end position="38"/>
    </location>
</feature>
<dbReference type="InterPro" id="IPR035969">
    <property type="entry name" value="Rab-GAP_TBC_sf"/>
</dbReference>
<dbReference type="PANTHER" id="PTHR47219">
    <property type="entry name" value="RAB GTPASE-ACTIVATING PROTEIN 1-LIKE"/>
    <property type="match status" value="1"/>
</dbReference>
<dbReference type="InterPro" id="IPR006020">
    <property type="entry name" value="PTB/PI_dom"/>
</dbReference>
<dbReference type="SUPFAM" id="SSF47923">
    <property type="entry name" value="Ypt/Rab-GAP domain of gyp1p"/>
    <property type="match status" value="2"/>
</dbReference>
<evidence type="ECO:0000259" key="4">
    <source>
        <dbReference type="PROSITE" id="PS01179"/>
    </source>
</evidence>
<feature type="region of interest" description="Disordered" evidence="3">
    <location>
        <begin position="433"/>
        <end position="456"/>
    </location>
</feature>
<feature type="region of interest" description="Disordered" evidence="3">
    <location>
        <begin position="940"/>
        <end position="964"/>
    </location>
</feature>
<dbReference type="Ensembl" id="ENSACLT00000045354.1">
    <property type="protein sequence ID" value="ENSACLP00000066479.1"/>
    <property type="gene ID" value="ENSACLG00000013469.2"/>
</dbReference>
<reference evidence="7" key="2">
    <citation type="submission" date="2023-03" db="EMBL/GenBank/DDBJ databases">
        <authorList>
            <consortium name="Wellcome Sanger Institute Data Sharing"/>
        </authorList>
    </citation>
    <scope>NUCLEOTIDE SEQUENCE [LARGE SCALE GENOMIC DNA]</scope>
</reference>
<dbReference type="PANTHER" id="PTHR47219:SF7">
    <property type="entry name" value="RAB GTPASE-ACTIVATING PROTEIN 1-LIKE"/>
    <property type="match status" value="1"/>
</dbReference>
<dbReference type="PROSITE" id="PS50086">
    <property type="entry name" value="TBC_RABGAP"/>
    <property type="match status" value="1"/>
</dbReference>
<reference evidence="6" key="4">
    <citation type="submission" date="2025-09" db="UniProtKB">
        <authorList>
            <consortium name="Ensembl"/>
        </authorList>
    </citation>
    <scope>IDENTIFICATION</scope>
</reference>
<feature type="compositionally biased region" description="Basic and acidic residues" evidence="3">
    <location>
        <begin position="78"/>
        <end position="90"/>
    </location>
</feature>
<dbReference type="Pfam" id="PF00566">
    <property type="entry name" value="RabGAP-TBC"/>
    <property type="match status" value="1"/>
</dbReference>
<feature type="region of interest" description="Disordered" evidence="3">
    <location>
        <begin position="78"/>
        <end position="107"/>
    </location>
</feature>
<reference evidence="6" key="3">
    <citation type="submission" date="2025-08" db="UniProtKB">
        <authorList>
            <consortium name="Ensembl"/>
        </authorList>
    </citation>
    <scope>IDENTIFICATION</scope>
</reference>
<evidence type="ECO:0000256" key="3">
    <source>
        <dbReference type="SAM" id="MobiDB-lite"/>
    </source>
</evidence>
<proteinExistence type="predicted"/>
<dbReference type="FunFam" id="1.10.10.750:FF:000004">
    <property type="entry name" value="Putative rab gtpase-activating protein 1"/>
    <property type="match status" value="1"/>
</dbReference>
<dbReference type="SUPFAM" id="SSF50729">
    <property type="entry name" value="PH domain-like"/>
    <property type="match status" value="1"/>
</dbReference>
<evidence type="ECO:0000313" key="7">
    <source>
        <dbReference type="Proteomes" id="UP000265100"/>
    </source>
</evidence>
<dbReference type="AlphaFoldDB" id="A0AAX7UAY4"/>
<dbReference type="Gene3D" id="2.30.29.30">
    <property type="entry name" value="Pleckstrin-homology domain (PH domain)/Phosphotyrosine-binding domain (PTB)"/>
    <property type="match status" value="1"/>
</dbReference>
<dbReference type="GO" id="GO:0005096">
    <property type="term" value="F:GTPase activator activity"/>
    <property type="evidence" value="ECO:0007669"/>
    <property type="project" value="UniProtKB-KW"/>
</dbReference>
<dbReference type="PROSITE" id="PS01179">
    <property type="entry name" value="PID"/>
    <property type="match status" value="1"/>
</dbReference>
<evidence type="ECO:0000256" key="2">
    <source>
        <dbReference type="SAM" id="Coils"/>
    </source>
</evidence>
<dbReference type="Pfam" id="PF12473">
    <property type="entry name" value="DUF3694"/>
    <property type="match status" value="1"/>
</dbReference>
<dbReference type="InterPro" id="IPR011993">
    <property type="entry name" value="PH-like_dom_sf"/>
</dbReference>